<dbReference type="PATRIC" id="fig|86840.3.peg.2415"/>
<evidence type="ECO:0000313" key="3">
    <source>
        <dbReference type="EMBL" id="RMN32527.1"/>
    </source>
</evidence>
<reference evidence="3 5" key="2">
    <citation type="submission" date="2018-08" db="EMBL/GenBank/DDBJ databases">
        <title>Recombination of ecologically and evolutionarily significant loci maintains genetic cohesion in the Pseudomonas syringae species complex.</title>
        <authorList>
            <person name="Dillon M."/>
            <person name="Thakur S."/>
            <person name="Almeida R.N.D."/>
            <person name="Weir B.S."/>
            <person name="Guttman D.S."/>
        </authorList>
    </citation>
    <scope>NUCLEOTIDE SEQUENCE [LARGE SCALE GENOMIC DNA]</scope>
    <source>
        <strain evidence="3 5">ICMP 2821</strain>
    </source>
</reference>
<evidence type="ECO:0000259" key="1">
    <source>
        <dbReference type="Pfam" id="PF01656"/>
    </source>
</evidence>
<dbReference type="CDD" id="cd02042">
    <property type="entry name" value="ParAB_family"/>
    <property type="match status" value="1"/>
</dbReference>
<dbReference type="EMBL" id="LJPX01000377">
    <property type="protein sequence ID" value="KPW70774.1"/>
    <property type="molecule type" value="Genomic_DNA"/>
</dbReference>
<comment type="caution">
    <text evidence="2">The sequence shown here is derived from an EMBL/GenBank/DDBJ whole genome shotgun (WGS) entry which is preliminary data.</text>
</comment>
<dbReference type="PIRSF" id="PIRSF009320">
    <property type="entry name" value="Nuc_binding_HP_1000"/>
    <property type="match status" value="1"/>
</dbReference>
<protein>
    <submittedName>
        <fullName evidence="2">Stability/partitioning determinant</fullName>
    </submittedName>
</protein>
<dbReference type="Proteomes" id="UP000281372">
    <property type="component" value="Unassembled WGS sequence"/>
</dbReference>
<dbReference type="Proteomes" id="UP000050564">
    <property type="component" value="Unassembled WGS sequence"/>
</dbReference>
<dbReference type="PANTHER" id="PTHR13696:SF96">
    <property type="entry name" value="COBQ_COBB_MIND_PARA NUCLEOTIDE BINDING DOMAIN-CONTAINING PROTEIN"/>
    <property type="match status" value="1"/>
</dbReference>
<proteinExistence type="predicted"/>
<dbReference type="EMBL" id="RBOW01000407">
    <property type="protein sequence ID" value="RMN32527.1"/>
    <property type="molecule type" value="Genomic_DNA"/>
</dbReference>
<accession>A0A0N8QWS1</accession>
<dbReference type="InterPro" id="IPR050678">
    <property type="entry name" value="DNA_Partitioning_ATPase"/>
</dbReference>
<dbReference type="AlphaFoldDB" id="A0A0N8QWS1"/>
<dbReference type="InterPro" id="IPR002586">
    <property type="entry name" value="CobQ/CobB/MinD/ParA_Nub-bd_dom"/>
</dbReference>
<dbReference type="Pfam" id="PF01656">
    <property type="entry name" value="CbiA"/>
    <property type="match status" value="1"/>
</dbReference>
<evidence type="ECO:0000313" key="4">
    <source>
        <dbReference type="Proteomes" id="UP000050564"/>
    </source>
</evidence>
<dbReference type="RefSeq" id="WP_004666657.1">
    <property type="nucleotide sequence ID" value="NZ_LJPX01000377.1"/>
</dbReference>
<name>A0A0N8QWS1_PSECA</name>
<reference evidence="2 4" key="1">
    <citation type="submission" date="2015-09" db="EMBL/GenBank/DDBJ databases">
        <title>Genome announcement of multiple Pseudomonas syringae strains.</title>
        <authorList>
            <person name="Thakur S."/>
            <person name="Wang P.W."/>
            <person name="Gong Y."/>
            <person name="Weir B.S."/>
            <person name="Guttman D.S."/>
        </authorList>
    </citation>
    <scope>NUCLEOTIDE SEQUENCE [LARGE SCALE GENOMIC DNA]</scope>
    <source>
        <strain evidence="2 4">ICMP2823</strain>
    </source>
</reference>
<dbReference type="PANTHER" id="PTHR13696">
    <property type="entry name" value="P-LOOP CONTAINING NUCLEOSIDE TRIPHOSPHATE HYDROLASE"/>
    <property type="match status" value="1"/>
</dbReference>
<dbReference type="InterPro" id="IPR027417">
    <property type="entry name" value="P-loop_NTPase"/>
</dbReference>
<evidence type="ECO:0000313" key="5">
    <source>
        <dbReference type="Proteomes" id="UP000281372"/>
    </source>
</evidence>
<gene>
    <name evidence="2" type="ORF">ALO81_01721</name>
    <name evidence="3" type="ORF">ALQ64_03808</name>
</gene>
<sequence>MVILFASDKGGVGKSTTAANMAVMMSSKGKSVIILKTDQNPDLMTWAEIRSTAGLSIIPVHEAYRDVSSEILRLKPMCDVLLVDCPGHDSAEFRSALTVVDTLITLIKPSSMFEKGTLTNLTETVRTAQYKHGNAALKAHVLMTRIKPNKVPDAIALDEELRSDSVWIQPLKARLSELDIYENAVNVGAGVHEVERASSLPKAKAQLELVAQEIGLL</sequence>
<feature type="domain" description="CobQ/CobB/MinD/ParA nucleotide binding" evidence="1">
    <location>
        <begin position="3"/>
        <end position="151"/>
    </location>
</feature>
<evidence type="ECO:0000313" key="2">
    <source>
        <dbReference type="EMBL" id="KPW70774.1"/>
    </source>
</evidence>
<dbReference type="SUPFAM" id="SSF52540">
    <property type="entry name" value="P-loop containing nucleoside triphosphate hydrolases"/>
    <property type="match status" value="1"/>
</dbReference>
<dbReference type="Gene3D" id="3.40.50.300">
    <property type="entry name" value="P-loop containing nucleotide triphosphate hydrolases"/>
    <property type="match status" value="1"/>
</dbReference>
<organism evidence="2 4">
    <name type="scientific">Pseudomonas cannabina</name>
    <dbReference type="NCBI Taxonomy" id="86840"/>
    <lineage>
        <taxon>Bacteria</taxon>
        <taxon>Pseudomonadati</taxon>
        <taxon>Pseudomonadota</taxon>
        <taxon>Gammaproteobacteria</taxon>
        <taxon>Pseudomonadales</taxon>
        <taxon>Pseudomonadaceae</taxon>
        <taxon>Pseudomonas</taxon>
    </lineage>
</organism>